<gene>
    <name evidence="2" type="ORF">LEM8419_01648</name>
</gene>
<keyword evidence="3" id="KW-1185">Reference proteome</keyword>
<comment type="caution">
    <text evidence="2">The sequence shown here is derived from an EMBL/GenBank/DDBJ whole genome shotgun (WGS) entry which is preliminary data.</text>
</comment>
<sequence length="254" mass="29228">MWKWMYCMLLAGLLPCTCVRAQIVNIEDQRRGFDTLGWYGQLDLGGNLTRNQNTVLSLNGNLRVDRKGKRQALLGLADYRLVQVSGANALNAGFAHLRYARYLSDKWRWEAFTQVQYNEQLRLGLRTLIGTGPRLKLLAKQDDRIYVGLLYMYEYDQVAEGTITYRDHRLSAYVSFSVFPLKNLALTNTTYYQPVIPDFRLPRLSSITALTLGLTDRLAFNTKYSITHDELLVQGLEDVPATSYQWTNGLRYTF</sequence>
<dbReference type="Proteomes" id="UP000837803">
    <property type="component" value="Unassembled WGS sequence"/>
</dbReference>
<evidence type="ECO:0000313" key="3">
    <source>
        <dbReference type="Proteomes" id="UP000837803"/>
    </source>
</evidence>
<dbReference type="Pfam" id="PF04338">
    <property type="entry name" value="DUF481"/>
    <property type="match status" value="1"/>
</dbReference>
<organism evidence="2 3">
    <name type="scientific">Neolewinella maritima</name>
    <dbReference type="NCBI Taxonomy" id="1383882"/>
    <lineage>
        <taxon>Bacteria</taxon>
        <taxon>Pseudomonadati</taxon>
        <taxon>Bacteroidota</taxon>
        <taxon>Saprospiria</taxon>
        <taxon>Saprospirales</taxon>
        <taxon>Lewinellaceae</taxon>
        <taxon>Neolewinella</taxon>
    </lineage>
</organism>
<evidence type="ECO:0000313" key="2">
    <source>
        <dbReference type="EMBL" id="CAH1000495.1"/>
    </source>
</evidence>
<evidence type="ECO:0000256" key="1">
    <source>
        <dbReference type="SAM" id="SignalP"/>
    </source>
</evidence>
<dbReference type="EMBL" id="CAKLPZ010000001">
    <property type="protein sequence ID" value="CAH1000495.1"/>
    <property type="molecule type" value="Genomic_DNA"/>
</dbReference>
<evidence type="ECO:0008006" key="4">
    <source>
        <dbReference type="Google" id="ProtNLM"/>
    </source>
</evidence>
<reference evidence="2" key="1">
    <citation type="submission" date="2021-12" db="EMBL/GenBank/DDBJ databases">
        <authorList>
            <person name="Rodrigo-Torres L."/>
            <person name="Arahal R. D."/>
            <person name="Lucena T."/>
        </authorList>
    </citation>
    <scope>NUCLEOTIDE SEQUENCE</scope>
    <source>
        <strain evidence="2">CECT 8419</strain>
    </source>
</reference>
<feature type="signal peptide" evidence="1">
    <location>
        <begin position="1"/>
        <end position="21"/>
    </location>
</feature>
<feature type="chain" id="PRO_5045628039" description="DUF481 domain-containing protein" evidence="1">
    <location>
        <begin position="22"/>
        <end position="254"/>
    </location>
</feature>
<accession>A0ABN8F769</accession>
<protein>
    <recommendedName>
        <fullName evidence="4">DUF481 domain-containing protein</fullName>
    </recommendedName>
</protein>
<proteinExistence type="predicted"/>
<keyword evidence="1" id="KW-0732">Signal</keyword>
<name>A0ABN8F769_9BACT</name>
<dbReference type="InterPro" id="IPR007433">
    <property type="entry name" value="DUF481"/>
</dbReference>